<dbReference type="EMBL" id="BAABJP010000029">
    <property type="protein sequence ID" value="GAA5163370.1"/>
    <property type="molecule type" value="Genomic_DNA"/>
</dbReference>
<reference evidence="2" key="1">
    <citation type="journal article" date="2019" name="Int. J. Syst. Evol. Microbiol.">
        <title>The Global Catalogue of Microorganisms (GCM) 10K type strain sequencing project: providing services to taxonomists for standard genome sequencing and annotation.</title>
        <authorList>
            <consortium name="The Broad Institute Genomics Platform"/>
            <consortium name="The Broad Institute Genome Sequencing Center for Infectious Disease"/>
            <person name="Wu L."/>
            <person name="Ma J."/>
        </authorList>
    </citation>
    <scope>NUCLEOTIDE SEQUENCE [LARGE SCALE GENOMIC DNA]</scope>
    <source>
        <strain evidence="2">JCM 18303</strain>
    </source>
</reference>
<proteinExistence type="predicted"/>
<sequence>MSGYFAVTIPGLFRPGLPWQLTARISLRIGYALVGMSVALLAACAPSPPPLGKAFSGSHLCTRAEAAASLSDEGAPTDVFTRPDDLAFQCATFSVPLDHGLLGGQRQPGRLELPVAVAGNSTAPKGVLMWLVVGSGEPGVRLTAENRQAIRPSGTGPVPAGDVLRTRYRPRRAALPGVATGSG</sequence>
<evidence type="ECO:0000313" key="2">
    <source>
        <dbReference type="Proteomes" id="UP001428817"/>
    </source>
</evidence>
<comment type="caution">
    <text evidence="1">The sequence shown here is derived from an EMBL/GenBank/DDBJ whole genome shotgun (WGS) entry which is preliminary data.</text>
</comment>
<organism evidence="1 2">
    <name type="scientific">Pseudonocardia eucalypti</name>
    <dbReference type="NCBI Taxonomy" id="648755"/>
    <lineage>
        <taxon>Bacteria</taxon>
        <taxon>Bacillati</taxon>
        <taxon>Actinomycetota</taxon>
        <taxon>Actinomycetes</taxon>
        <taxon>Pseudonocardiales</taxon>
        <taxon>Pseudonocardiaceae</taxon>
        <taxon>Pseudonocardia</taxon>
    </lineage>
</organism>
<dbReference type="Proteomes" id="UP001428817">
    <property type="component" value="Unassembled WGS sequence"/>
</dbReference>
<evidence type="ECO:0008006" key="3">
    <source>
        <dbReference type="Google" id="ProtNLM"/>
    </source>
</evidence>
<evidence type="ECO:0000313" key="1">
    <source>
        <dbReference type="EMBL" id="GAA5163370.1"/>
    </source>
</evidence>
<name>A0ABP9QKG5_9PSEU</name>
<gene>
    <name evidence="1" type="ORF">GCM10023321_50110</name>
</gene>
<protein>
    <recommendedName>
        <fullName evidence="3">DUF4232 domain-containing protein</fullName>
    </recommendedName>
</protein>
<keyword evidence="2" id="KW-1185">Reference proteome</keyword>
<accession>A0ABP9QKG5</accession>